<proteinExistence type="predicted"/>
<dbReference type="EMBL" id="GBRH01231714">
    <property type="protein sequence ID" value="JAD66181.1"/>
    <property type="molecule type" value="Transcribed_RNA"/>
</dbReference>
<sequence length="58" mass="7045">MLWILSQFSVKKTFIFFQFLIFHINCLFRHSTQKYRIHSKLLSILLRDQGFTSMFSPC</sequence>
<reference evidence="1" key="2">
    <citation type="journal article" date="2015" name="Data Brief">
        <title>Shoot transcriptome of the giant reed, Arundo donax.</title>
        <authorList>
            <person name="Barrero R.A."/>
            <person name="Guerrero F.D."/>
            <person name="Moolhuijzen P."/>
            <person name="Goolsby J.A."/>
            <person name="Tidwell J."/>
            <person name="Bellgard S.E."/>
            <person name="Bellgard M.I."/>
        </authorList>
    </citation>
    <scope>NUCLEOTIDE SEQUENCE</scope>
    <source>
        <tissue evidence="1">Shoot tissue taken approximately 20 cm above the soil surface</tissue>
    </source>
</reference>
<organism evidence="1">
    <name type="scientific">Arundo donax</name>
    <name type="common">Giant reed</name>
    <name type="synonym">Donax arundinaceus</name>
    <dbReference type="NCBI Taxonomy" id="35708"/>
    <lineage>
        <taxon>Eukaryota</taxon>
        <taxon>Viridiplantae</taxon>
        <taxon>Streptophyta</taxon>
        <taxon>Embryophyta</taxon>
        <taxon>Tracheophyta</taxon>
        <taxon>Spermatophyta</taxon>
        <taxon>Magnoliopsida</taxon>
        <taxon>Liliopsida</taxon>
        <taxon>Poales</taxon>
        <taxon>Poaceae</taxon>
        <taxon>PACMAD clade</taxon>
        <taxon>Arundinoideae</taxon>
        <taxon>Arundineae</taxon>
        <taxon>Arundo</taxon>
    </lineage>
</organism>
<accession>A0A0A9BSA3</accession>
<dbReference type="AlphaFoldDB" id="A0A0A9BSA3"/>
<reference evidence="1" key="1">
    <citation type="submission" date="2014-09" db="EMBL/GenBank/DDBJ databases">
        <authorList>
            <person name="Magalhaes I.L.F."/>
            <person name="Oliveira U."/>
            <person name="Santos F.R."/>
            <person name="Vidigal T.H.D.A."/>
            <person name="Brescovit A.D."/>
            <person name="Santos A.J."/>
        </authorList>
    </citation>
    <scope>NUCLEOTIDE SEQUENCE</scope>
    <source>
        <tissue evidence="1">Shoot tissue taken approximately 20 cm above the soil surface</tissue>
    </source>
</reference>
<protein>
    <submittedName>
        <fullName evidence="1">Uncharacterized protein</fullName>
    </submittedName>
</protein>
<evidence type="ECO:0000313" key="1">
    <source>
        <dbReference type="EMBL" id="JAD66181.1"/>
    </source>
</evidence>
<name>A0A0A9BSA3_ARUDO</name>